<keyword evidence="2" id="KW-1185">Reference proteome</keyword>
<gene>
    <name evidence="1" type="ORF">NEPTK9_000729</name>
</gene>
<sequence>MIYRLAFLVFISLGMALFGQEDIYLNPEQHVLRGKGWTGIIAFEDGTCFKTLPDDAERVYEEWEHGDTLVLIPNTAYFGGSEYYIENCTKDELVHVDFHAAPDKSDEYTWTIFHIDPYYGEIVISRAGGEKQEWKVEEKDLSLIQEWEKGDRITIGKNDVWYRQFVTNCRYIMLNCDKNETGYIRIKLGESL</sequence>
<proteinExistence type="predicted"/>
<comment type="caution">
    <text evidence="1">The sequence shown here is derived from an EMBL/GenBank/DDBJ whole genome shotgun (WGS) entry which is preliminary data.</text>
</comment>
<dbReference type="Proteomes" id="UP001194714">
    <property type="component" value="Unassembled WGS sequence"/>
</dbReference>
<evidence type="ECO:0000313" key="2">
    <source>
        <dbReference type="Proteomes" id="UP001194714"/>
    </source>
</evidence>
<evidence type="ECO:0000313" key="1">
    <source>
        <dbReference type="EMBL" id="MBF5059221.1"/>
    </source>
</evidence>
<dbReference type="RefSeq" id="WP_194847524.1">
    <property type="nucleotide sequence ID" value="NZ_JAAEJV010000014.1"/>
</dbReference>
<protein>
    <submittedName>
        <fullName evidence="1">Uncharacterized protein</fullName>
    </submittedName>
</protein>
<name>A0ABS0AYM0_9BACT</name>
<reference evidence="1 2" key="1">
    <citation type="submission" date="2020-01" db="EMBL/GenBank/DDBJ databases">
        <title>Draft genome sequence of Cand. Neptunochlamydia vexilliferae K9.</title>
        <authorList>
            <person name="Schulz F."/>
            <person name="Koestlbacher S."/>
            <person name="Wascher F."/>
            <person name="Pizzetti I."/>
            <person name="Horn M."/>
        </authorList>
    </citation>
    <scope>NUCLEOTIDE SEQUENCE [LARGE SCALE GENOMIC DNA]</scope>
    <source>
        <strain evidence="1 2">K9</strain>
    </source>
</reference>
<dbReference type="EMBL" id="JAAEJV010000014">
    <property type="protein sequence ID" value="MBF5059221.1"/>
    <property type="molecule type" value="Genomic_DNA"/>
</dbReference>
<accession>A0ABS0AYM0</accession>
<organism evidence="1 2">
    <name type="scientific">Candidatus Neptunichlamydia vexilliferae</name>
    <dbReference type="NCBI Taxonomy" id="1651774"/>
    <lineage>
        <taxon>Bacteria</taxon>
        <taxon>Pseudomonadati</taxon>
        <taxon>Chlamydiota</taxon>
        <taxon>Chlamydiia</taxon>
        <taxon>Parachlamydiales</taxon>
        <taxon>Simkaniaceae</taxon>
        <taxon>Candidatus Neptunichlamydia</taxon>
    </lineage>
</organism>